<dbReference type="InterPro" id="IPR054327">
    <property type="entry name" value="His-kinase-like_sensor"/>
</dbReference>
<dbReference type="GO" id="GO:0043709">
    <property type="term" value="P:cell adhesion involved in single-species biofilm formation"/>
    <property type="evidence" value="ECO:0007669"/>
    <property type="project" value="TreeGrafter"/>
</dbReference>
<comment type="catalytic activity">
    <reaction evidence="4">
        <text>2 GTP = 3',3'-c-di-GMP + 2 diphosphate</text>
        <dbReference type="Rhea" id="RHEA:24898"/>
        <dbReference type="ChEBI" id="CHEBI:33019"/>
        <dbReference type="ChEBI" id="CHEBI:37565"/>
        <dbReference type="ChEBI" id="CHEBI:58805"/>
        <dbReference type="EC" id="2.7.7.65"/>
    </reaction>
</comment>
<comment type="pathway">
    <text evidence="2">Purine metabolism; 3',5'-cyclic di-GMP biosynthesis.</text>
</comment>
<reference evidence="7" key="2">
    <citation type="submission" date="2019-08" db="EMBL/GenBank/DDBJ databases">
        <title>Investigation of anaerobic lignin degradation for improved lignocellulosic biofuels.</title>
        <authorList>
            <person name="Deangelis K.PhD."/>
        </authorList>
    </citation>
    <scope>NUCLEOTIDE SEQUENCE [LARGE SCALE GENOMIC DNA]</scope>
    <source>
        <strain evidence="7">128R</strain>
    </source>
</reference>
<feature type="transmembrane region" description="Helical" evidence="5">
    <location>
        <begin position="20"/>
        <end position="39"/>
    </location>
</feature>
<evidence type="ECO:0000256" key="2">
    <source>
        <dbReference type="ARBA" id="ARBA00004665"/>
    </source>
</evidence>
<protein>
    <recommendedName>
        <fullName evidence="3">diguanylate cyclase</fullName>
        <ecNumber evidence="3">2.7.7.65</ecNumber>
    </recommendedName>
</protein>
<accession>A0A542BRI4</accession>
<feature type="domain" description="GGDEF" evidence="6">
    <location>
        <begin position="379"/>
        <end position="514"/>
    </location>
</feature>
<comment type="caution">
    <text evidence="7">The sequence shown here is derived from an EMBL/GenBank/DDBJ whole genome shotgun (WGS) entry which is preliminary data.</text>
</comment>
<evidence type="ECO:0000256" key="5">
    <source>
        <dbReference type="SAM" id="Phobius"/>
    </source>
</evidence>
<dbReference type="GO" id="GO:0005886">
    <property type="term" value="C:plasma membrane"/>
    <property type="evidence" value="ECO:0007669"/>
    <property type="project" value="TreeGrafter"/>
</dbReference>
<dbReference type="Gene3D" id="3.30.70.270">
    <property type="match status" value="1"/>
</dbReference>
<dbReference type="InterPro" id="IPR000160">
    <property type="entry name" value="GGDEF_dom"/>
</dbReference>
<dbReference type="EMBL" id="VISQ01000001">
    <property type="protein sequence ID" value="TVZ71325.1"/>
    <property type="molecule type" value="Genomic_DNA"/>
</dbReference>
<dbReference type="AlphaFoldDB" id="A0A542BRI4"/>
<dbReference type="Pfam" id="PF22588">
    <property type="entry name" value="dCache_1_like"/>
    <property type="match status" value="1"/>
</dbReference>
<dbReference type="CDD" id="cd12915">
    <property type="entry name" value="PDC2_DGC_like"/>
    <property type="match status" value="1"/>
</dbReference>
<dbReference type="FunFam" id="3.30.70.270:FF:000001">
    <property type="entry name" value="Diguanylate cyclase domain protein"/>
    <property type="match status" value="1"/>
</dbReference>
<proteinExistence type="predicted"/>
<dbReference type="EC" id="2.7.7.65" evidence="3"/>
<evidence type="ECO:0000259" key="6">
    <source>
        <dbReference type="PROSITE" id="PS50887"/>
    </source>
</evidence>
<dbReference type="InterPro" id="IPR029787">
    <property type="entry name" value="Nucleotide_cyclase"/>
</dbReference>
<dbReference type="Pfam" id="PF00990">
    <property type="entry name" value="GGDEF"/>
    <property type="match status" value="1"/>
</dbReference>
<keyword evidence="5" id="KW-0812">Transmembrane</keyword>
<sequence>MTPLLPPLSQNPKTNSPLLFQAGVFIIIVALTLVIFNAWQIWNAYQRNLQSAENVSENLARSLAQHAEDTFALVDNNLLDLRERIETDGLGQAQKERLQKVMLAQTKRLPQLHGNFIYDARGNWILTANGKPLSHANNADRDYFKFHLTHNDNAVYIGNVIRSRSTGDLIIPVSRRLNHPDGSFAGVVISTLYVDYFRQFYNNFALNNDASLSLLLDDGTILYRRPFNEDSIGKKASQGILFRDILPHSPFGNVTMVSQFDHVERIYGYSQVEHYPLVITAGLSKKDVLADWRSDTTLFASGGIFLLAILVALGLVLIRQINHSVQTEAELVHTRDQLTQINQTLEELALLDGLTGLANRRQFDIALKNEMTRAARNDRSVALLMLDIDYFKQYNDIYGHVAGDQCLKQLGRMLQNMASRPDELMARYGGEELAIILPDTNLQEAVTFAEQVLEGIRQLKIAHSGSPQGIITASIGVSAQIPQPYSDTPMGLVNQADNALYAAKKGGKNQVCSQ</sequence>
<dbReference type="InterPro" id="IPR043128">
    <property type="entry name" value="Rev_trsase/Diguanyl_cyclase"/>
</dbReference>
<dbReference type="InterPro" id="IPR050469">
    <property type="entry name" value="Diguanylate_Cyclase"/>
</dbReference>
<keyword evidence="5" id="KW-1133">Transmembrane helix</keyword>
<feature type="transmembrane region" description="Helical" evidence="5">
    <location>
        <begin position="298"/>
        <end position="318"/>
    </location>
</feature>
<evidence type="ECO:0000256" key="4">
    <source>
        <dbReference type="ARBA" id="ARBA00034247"/>
    </source>
</evidence>
<dbReference type="Gene3D" id="3.30.450.20">
    <property type="entry name" value="PAS domain"/>
    <property type="match status" value="2"/>
</dbReference>
<evidence type="ECO:0000313" key="7">
    <source>
        <dbReference type="EMBL" id="TVZ71325.1"/>
    </source>
</evidence>
<dbReference type="NCBIfam" id="TIGR00254">
    <property type="entry name" value="GGDEF"/>
    <property type="match status" value="1"/>
</dbReference>
<dbReference type="PANTHER" id="PTHR45138">
    <property type="entry name" value="REGULATORY COMPONENTS OF SENSORY TRANSDUCTION SYSTEM"/>
    <property type="match status" value="1"/>
</dbReference>
<comment type="cofactor">
    <cofactor evidence="1">
        <name>Mg(2+)</name>
        <dbReference type="ChEBI" id="CHEBI:18420"/>
    </cofactor>
</comment>
<dbReference type="GO" id="GO:0052621">
    <property type="term" value="F:diguanylate cyclase activity"/>
    <property type="evidence" value="ECO:0007669"/>
    <property type="project" value="UniProtKB-EC"/>
</dbReference>
<dbReference type="CDD" id="cd12914">
    <property type="entry name" value="PDC1_DGC_like"/>
    <property type="match status" value="1"/>
</dbReference>
<reference evidence="7" key="1">
    <citation type="submission" date="2019-06" db="EMBL/GenBank/DDBJ databases">
        <authorList>
            <person name="Deangelis K."/>
            <person name="Huntemann M."/>
            <person name="Clum A."/>
            <person name="Pillay M."/>
            <person name="Palaniappan K."/>
            <person name="Varghese N."/>
            <person name="Mikhailova N."/>
            <person name="Stamatis D."/>
            <person name="Reddy T."/>
            <person name="Daum C."/>
            <person name="Shapiro N."/>
            <person name="Ivanova N."/>
            <person name="Kyrpides N."/>
            <person name="Woyke T."/>
        </authorList>
    </citation>
    <scope>NUCLEOTIDE SEQUENCE [LARGE SCALE GENOMIC DNA]</scope>
    <source>
        <strain evidence="7">128R</strain>
    </source>
</reference>
<dbReference type="OrthoDB" id="9812260at2"/>
<dbReference type="SUPFAM" id="SSF55073">
    <property type="entry name" value="Nucleotide cyclase"/>
    <property type="match status" value="1"/>
</dbReference>
<name>A0A542BRI4_SERFO</name>
<dbReference type="SMART" id="SM00267">
    <property type="entry name" value="GGDEF"/>
    <property type="match status" value="1"/>
</dbReference>
<dbReference type="GO" id="GO:1902201">
    <property type="term" value="P:negative regulation of bacterial-type flagellum-dependent cell motility"/>
    <property type="evidence" value="ECO:0007669"/>
    <property type="project" value="TreeGrafter"/>
</dbReference>
<dbReference type="PROSITE" id="PS50887">
    <property type="entry name" value="GGDEF"/>
    <property type="match status" value="1"/>
</dbReference>
<organism evidence="7">
    <name type="scientific">Serratia fonticola</name>
    <dbReference type="NCBI Taxonomy" id="47917"/>
    <lineage>
        <taxon>Bacteria</taxon>
        <taxon>Pseudomonadati</taxon>
        <taxon>Pseudomonadota</taxon>
        <taxon>Gammaproteobacteria</taxon>
        <taxon>Enterobacterales</taxon>
        <taxon>Yersiniaceae</taxon>
        <taxon>Serratia</taxon>
    </lineage>
</organism>
<dbReference type="PANTHER" id="PTHR45138:SF9">
    <property type="entry name" value="DIGUANYLATE CYCLASE DGCM-RELATED"/>
    <property type="match status" value="1"/>
</dbReference>
<keyword evidence="5" id="KW-0472">Membrane</keyword>
<evidence type="ECO:0000256" key="3">
    <source>
        <dbReference type="ARBA" id="ARBA00012528"/>
    </source>
</evidence>
<gene>
    <name evidence="7" type="ORF">FHU10_3951</name>
</gene>
<evidence type="ECO:0000256" key="1">
    <source>
        <dbReference type="ARBA" id="ARBA00001946"/>
    </source>
</evidence>
<dbReference type="CDD" id="cd01949">
    <property type="entry name" value="GGDEF"/>
    <property type="match status" value="1"/>
</dbReference>